<keyword evidence="3" id="KW-1185">Reference proteome</keyword>
<accession>A0AAP0B8I9</accession>
<name>A0AAP0B8I9_9ASPA</name>
<dbReference type="Proteomes" id="UP001418222">
    <property type="component" value="Unassembled WGS sequence"/>
</dbReference>
<sequence length="164" mass="18354">MHANKSMAVVKGEKPSDLPVHEVHDLVSSESEEEEDNHEKAHSSPHPETEQHKSGIAYGTGSKPVYRETEALDEGTSARFDQLSPTFMAQLKGLLDEQRRGLENYVDGALKDVRNDLATEIKSIRFELNLLNGETVKFFTRATPVIDYTMEKLDVSSQNITIIV</sequence>
<dbReference type="AlphaFoldDB" id="A0AAP0B8I9"/>
<evidence type="ECO:0000313" key="2">
    <source>
        <dbReference type="EMBL" id="KAK8933267.1"/>
    </source>
</evidence>
<proteinExistence type="predicted"/>
<reference evidence="2 3" key="1">
    <citation type="journal article" date="2022" name="Nat. Plants">
        <title>Genomes of leafy and leafless Platanthera orchids illuminate the evolution of mycoheterotrophy.</title>
        <authorList>
            <person name="Li M.H."/>
            <person name="Liu K.W."/>
            <person name="Li Z."/>
            <person name="Lu H.C."/>
            <person name="Ye Q.L."/>
            <person name="Zhang D."/>
            <person name="Wang J.Y."/>
            <person name="Li Y.F."/>
            <person name="Zhong Z.M."/>
            <person name="Liu X."/>
            <person name="Yu X."/>
            <person name="Liu D.K."/>
            <person name="Tu X.D."/>
            <person name="Liu B."/>
            <person name="Hao Y."/>
            <person name="Liao X.Y."/>
            <person name="Jiang Y.T."/>
            <person name="Sun W.H."/>
            <person name="Chen J."/>
            <person name="Chen Y.Q."/>
            <person name="Ai Y."/>
            <person name="Zhai J.W."/>
            <person name="Wu S.S."/>
            <person name="Zhou Z."/>
            <person name="Hsiao Y.Y."/>
            <person name="Wu W.L."/>
            <person name="Chen Y.Y."/>
            <person name="Lin Y.F."/>
            <person name="Hsu J.L."/>
            <person name="Li C.Y."/>
            <person name="Wang Z.W."/>
            <person name="Zhao X."/>
            <person name="Zhong W.Y."/>
            <person name="Ma X.K."/>
            <person name="Ma L."/>
            <person name="Huang J."/>
            <person name="Chen G.Z."/>
            <person name="Huang M.Z."/>
            <person name="Huang L."/>
            <person name="Peng D.H."/>
            <person name="Luo Y.B."/>
            <person name="Zou S.Q."/>
            <person name="Chen S.P."/>
            <person name="Lan S."/>
            <person name="Tsai W.C."/>
            <person name="Van de Peer Y."/>
            <person name="Liu Z.J."/>
        </authorList>
    </citation>
    <scope>NUCLEOTIDE SEQUENCE [LARGE SCALE GENOMIC DNA]</scope>
    <source>
        <strain evidence="2">Lor287</strain>
    </source>
</reference>
<comment type="caution">
    <text evidence="2">The sequence shown here is derived from an EMBL/GenBank/DDBJ whole genome shotgun (WGS) entry which is preliminary data.</text>
</comment>
<evidence type="ECO:0000313" key="3">
    <source>
        <dbReference type="Proteomes" id="UP001418222"/>
    </source>
</evidence>
<organism evidence="2 3">
    <name type="scientific">Platanthera zijinensis</name>
    <dbReference type="NCBI Taxonomy" id="2320716"/>
    <lineage>
        <taxon>Eukaryota</taxon>
        <taxon>Viridiplantae</taxon>
        <taxon>Streptophyta</taxon>
        <taxon>Embryophyta</taxon>
        <taxon>Tracheophyta</taxon>
        <taxon>Spermatophyta</taxon>
        <taxon>Magnoliopsida</taxon>
        <taxon>Liliopsida</taxon>
        <taxon>Asparagales</taxon>
        <taxon>Orchidaceae</taxon>
        <taxon>Orchidoideae</taxon>
        <taxon>Orchideae</taxon>
        <taxon>Orchidinae</taxon>
        <taxon>Platanthera</taxon>
    </lineage>
</organism>
<feature type="compositionally biased region" description="Basic and acidic residues" evidence="1">
    <location>
        <begin position="11"/>
        <end position="27"/>
    </location>
</feature>
<dbReference type="EMBL" id="JBBWWQ010000013">
    <property type="protein sequence ID" value="KAK8933267.1"/>
    <property type="molecule type" value="Genomic_DNA"/>
</dbReference>
<evidence type="ECO:0000256" key="1">
    <source>
        <dbReference type="SAM" id="MobiDB-lite"/>
    </source>
</evidence>
<gene>
    <name evidence="2" type="ORF">KSP39_PZI015838</name>
</gene>
<feature type="compositionally biased region" description="Basic and acidic residues" evidence="1">
    <location>
        <begin position="37"/>
        <end position="53"/>
    </location>
</feature>
<protein>
    <submittedName>
        <fullName evidence="2">Uncharacterized protein</fullName>
    </submittedName>
</protein>
<feature type="region of interest" description="Disordered" evidence="1">
    <location>
        <begin position="1"/>
        <end position="67"/>
    </location>
</feature>